<comment type="subcellular location">
    <subcellularLocation>
        <location evidence="1">Membrane</location>
        <topology evidence="1">Multi-pass membrane protein</topology>
    </subcellularLocation>
</comment>
<evidence type="ECO:0000256" key="4">
    <source>
        <dbReference type="ARBA" id="ARBA00022692"/>
    </source>
</evidence>
<evidence type="ECO:0000256" key="5">
    <source>
        <dbReference type="ARBA" id="ARBA00022958"/>
    </source>
</evidence>
<keyword evidence="2" id="KW-0813">Transport</keyword>
<keyword evidence="6 10" id="KW-1133">Transmembrane helix</keyword>
<evidence type="ECO:0008006" key="16">
    <source>
        <dbReference type="Google" id="ProtNLM"/>
    </source>
</evidence>
<comment type="similarity">
    <text evidence="9">Belongs to the monovalent cation:proton antiporter 2 (CPA2) transporter (TC 2.A.37) family. CHX (TC 2.A.37.4) subfamily.</text>
</comment>
<dbReference type="Proteomes" id="UP001346149">
    <property type="component" value="Unassembled WGS sequence"/>
</dbReference>
<keyword evidence="4 10" id="KW-0812">Transmembrane</keyword>
<feature type="transmembrane region" description="Helical" evidence="10">
    <location>
        <begin position="63"/>
        <end position="81"/>
    </location>
</feature>
<evidence type="ECO:0000259" key="12">
    <source>
        <dbReference type="Pfam" id="PF23256"/>
    </source>
</evidence>
<dbReference type="GO" id="GO:0006885">
    <property type="term" value="P:regulation of pH"/>
    <property type="evidence" value="ECO:0007669"/>
    <property type="project" value="TreeGrafter"/>
</dbReference>
<feature type="domain" description="Cation/H(+) antiporter central" evidence="12">
    <location>
        <begin position="549"/>
        <end position="644"/>
    </location>
</feature>
<dbReference type="Pfam" id="PF00999">
    <property type="entry name" value="Na_H_Exchanger"/>
    <property type="match status" value="1"/>
</dbReference>
<sequence>MKTFAGVYDSAVMWAAGNGTLPRRGLEFTMSLKGPMICTMDSGVSSRGIFYEDNPLQKSSNVFMLQIILLILAHRIVYFLLRPLKQTKFVCSVLAGILIGPQVLGRLHVFGKKGLFPEKEMVTTSTVASLGIVYFIFLVAVKMDVMMLHHTAKRAITIGSLSVIVPFAATVGATFLHPLSGNQSGMFRLLFASGMSVTRFANAADAFDELDLLTCQQSQLVLSAAMLSEVFTWLSLIAGICYRHRHISMIPAWILFTVVSTSAVAFALRVSAAKVIRKLNRKGVLQVNEMLITSIMVIALLTAFLTDLIGSLHLGILIMGLILPDGPPLGSAITGRAEYMVKEFLMPVFYVLVGYSTDISSVHWKDFVAIAEFIGIGFCGKFLAAMIGALACRYDLPNAVMIGLMLNVKGPIDLYLLMRWKNQKDVTEATHAILVLWHILITAAVTPLIQKLYADIEERAMWKRKSIRAIQTSSNYEEFRIICCVHGMDNVPGIISLLEASNGRSTADWISPVSAVVVHLNDLVGRAAPVVVRNDKQERRIQTNKSDAIAHEFESYTRRSDNPVAGLRNFTVVAPYKTMHENVCHIAQAEAATLIVLPYWKKINGSGAGDGGDAGEAAIRHFNCHVLGCNPCAVGILVNKGLGRCMGSNAFAAAVHVAVIFTGGQDDREALAYAERMMAHPMVHVTLLKLLVRCPREYVEDMLEKKLDDAMVQEFRARGMDFGCGRAEYYEDAAVDPMGTMDAIRRLGDHYNLVITGRQSSLITSMFERSLDTMTSWGDDPELGIIGDFIASEDYNGGKTSALIMHRYPSKMTESGKRLIVDYYDECLLVRSV</sequence>
<dbReference type="InterPro" id="IPR038770">
    <property type="entry name" value="Na+/solute_symporter_sf"/>
</dbReference>
<proteinExistence type="inferred from homology"/>
<reference evidence="14 15" key="1">
    <citation type="journal article" date="2023" name="Hortic Res">
        <title>Pangenome of water caltrop reveals structural variations and asymmetric subgenome divergence after allopolyploidization.</title>
        <authorList>
            <person name="Zhang X."/>
            <person name="Chen Y."/>
            <person name="Wang L."/>
            <person name="Yuan Y."/>
            <person name="Fang M."/>
            <person name="Shi L."/>
            <person name="Lu R."/>
            <person name="Comes H.P."/>
            <person name="Ma Y."/>
            <person name="Chen Y."/>
            <person name="Huang G."/>
            <person name="Zhou Y."/>
            <person name="Zheng Z."/>
            <person name="Qiu Y."/>
        </authorList>
    </citation>
    <scope>NUCLEOTIDE SEQUENCE [LARGE SCALE GENOMIC DNA]</scope>
    <source>
        <strain evidence="14">F231</strain>
    </source>
</reference>
<keyword evidence="3" id="KW-0633">Potassium transport</keyword>
<dbReference type="Pfam" id="PF23259">
    <property type="entry name" value="CHX17_C"/>
    <property type="match status" value="1"/>
</dbReference>
<feature type="transmembrane region" description="Helical" evidence="10">
    <location>
        <begin position="121"/>
        <end position="143"/>
    </location>
</feature>
<gene>
    <name evidence="14" type="ORF">SAY86_018143</name>
</gene>
<keyword evidence="8 10" id="KW-0472">Membrane</keyword>
<feature type="transmembrane region" description="Helical" evidence="10">
    <location>
        <begin position="88"/>
        <end position="109"/>
    </location>
</feature>
<feature type="transmembrane region" description="Helical" evidence="10">
    <location>
        <begin position="370"/>
        <end position="392"/>
    </location>
</feature>
<evidence type="ECO:0000256" key="9">
    <source>
        <dbReference type="ARBA" id="ARBA00038341"/>
    </source>
</evidence>
<dbReference type="GO" id="GO:0006813">
    <property type="term" value="P:potassium ion transport"/>
    <property type="evidence" value="ECO:0007669"/>
    <property type="project" value="UniProtKB-KW"/>
</dbReference>
<feature type="domain" description="Cation/H(+) antiporter C-terminal" evidence="13">
    <location>
        <begin position="656"/>
        <end position="809"/>
    </location>
</feature>
<dbReference type="GO" id="GO:0016020">
    <property type="term" value="C:membrane"/>
    <property type="evidence" value="ECO:0007669"/>
    <property type="project" value="UniProtKB-SubCell"/>
</dbReference>
<dbReference type="EMBL" id="JAXQNO010000014">
    <property type="protein sequence ID" value="KAK4783775.1"/>
    <property type="molecule type" value="Genomic_DNA"/>
</dbReference>
<dbReference type="PANTHER" id="PTHR32468:SF108">
    <property type="entry name" value="CATION_H(+) ANTIPORTER 15-LIKE"/>
    <property type="match status" value="1"/>
</dbReference>
<evidence type="ECO:0000256" key="2">
    <source>
        <dbReference type="ARBA" id="ARBA00022448"/>
    </source>
</evidence>
<dbReference type="InterPro" id="IPR006153">
    <property type="entry name" value="Cation/H_exchanger_TM"/>
</dbReference>
<evidence type="ECO:0000256" key="6">
    <source>
        <dbReference type="ARBA" id="ARBA00022989"/>
    </source>
</evidence>
<evidence type="ECO:0000313" key="14">
    <source>
        <dbReference type="EMBL" id="KAK4783775.1"/>
    </source>
</evidence>
<evidence type="ECO:0000313" key="15">
    <source>
        <dbReference type="Proteomes" id="UP001346149"/>
    </source>
</evidence>
<feature type="domain" description="Cation/H+ exchanger transmembrane" evidence="11">
    <location>
        <begin position="76"/>
        <end position="449"/>
    </location>
</feature>
<dbReference type="GO" id="GO:0012505">
    <property type="term" value="C:endomembrane system"/>
    <property type="evidence" value="ECO:0007669"/>
    <property type="project" value="TreeGrafter"/>
</dbReference>
<dbReference type="Gene3D" id="1.20.1530.20">
    <property type="match status" value="1"/>
</dbReference>
<keyword evidence="15" id="KW-1185">Reference proteome</keyword>
<dbReference type="InterPro" id="IPR057291">
    <property type="entry name" value="CHX17_2nd"/>
</dbReference>
<keyword evidence="7" id="KW-0406">Ion transport</keyword>
<dbReference type="AlphaFoldDB" id="A0AAN7LMH8"/>
<evidence type="ECO:0000256" key="10">
    <source>
        <dbReference type="SAM" id="Phobius"/>
    </source>
</evidence>
<dbReference type="InterPro" id="IPR057290">
    <property type="entry name" value="CHX17_C"/>
</dbReference>
<dbReference type="GO" id="GO:0015297">
    <property type="term" value="F:antiporter activity"/>
    <property type="evidence" value="ECO:0007669"/>
    <property type="project" value="InterPro"/>
</dbReference>
<evidence type="ECO:0000256" key="3">
    <source>
        <dbReference type="ARBA" id="ARBA00022538"/>
    </source>
</evidence>
<evidence type="ECO:0000256" key="7">
    <source>
        <dbReference type="ARBA" id="ARBA00023065"/>
    </source>
</evidence>
<dbReference type="InterPro" id="IPR050794">
    <property type="entry name" value="CPA2_transporter"/>
</dbReference>
<evidence type="ECO:0000256" key="1">
    <source>
        <dbReference type="ARBA" id="ARBA00004141"/>
    </source>
</evidence>
<feature type="transmembrane region" description="Helical" evidence="10">
    <location>
        <begin position="430"/>
        <end position="454"/>
    </location>
</feature>
<comment type="caution">
    <text evidence="14">The sequence shown here is derived from an EMBL/GenBank/DDBJ whole genome shotgun (WGS) entry which is preliminary data.</text>
</comment>
<feature type="transmembrane region" description="Helical" evidence="10">
    <location>
        <begin position="155"/>
        <end position="176"/>
    </location>
</feature>
<dbReference type="Pfam" id="PF23256">
    <property type="entry name" value="CHX17_2nd"/>
    <property type="match status" value="1"/>
</dbReference>
<dbReference type="PANTHER" id="PTHR32468">
    <property type="entry name" value="CATION/H + ANTIPORTER"/>
    <property type="match status" value="1"/>
</dbReference>
<protein>
    <recommendedName>
        <fullName evidence="16">Cation/H+ exchanger domain-containing protein</fullName>
    </recommendedName>
</protein>
<dbReference type="GO" id="GO:1902600">
    <property type="term" value="P:proton transmembrane transport"/>
    <property type="evidence" value="ECO:0007669"/>
    <property type="project" value="InterPro"/>
</dbReference>
<name>A0AAN7LMH8_TRANT</name>
<organism evidence="14 15">
    <name type="scientific">Trapa natans</name>
    <name type="common">Water chestnut</name>
    <dbReference type="NCBI Taxonomy" id="22666"/>
    <lineage>
        <taxon>Eukaryota</taxon>
        <taxon>Viridiplantae</taxon>
        <taxon>Streptophyta</taxon>
        <taxon>Embryophyta</taxon>
        <taxon>Tracheophyta</taxon>
        <taxon>Spermatophyta</taxon>
        <taxon>Magnoliopsida</taxon>
        <taxon>eudicotyledons</taxon>
        <taxon>Gunneridae</taxon>
        <taxon>Pentapetalae</taxon>
        <taxon>rosids</taxon>
        <taxon>malvids</taxon>
        <taxon>Myrtales</taxon>
        <taxon>Lythraceae</taxon>
        <taxon>Trapa</taxon>
    </lineage>
</organism>
<feature type="transmembrane region" description="Helical" evidence="10">
    <location>
        <begin position="249"/>
        <end position="270"/>
    </location>
</feature>
<keyword evidence="5" id="KW-0630">Potassium</keyword>
<evidence type="ECO:0000256" key="8">
    <source>
        <dbReference type="ARBA" id="ARBA00023136"/>
    </source>
</evidence>
<accession>A0AAN7LMH8</accession>
<evidence type="ECO:0000259" key="13">
    <source>
        <dbReference type="Pfam" id="PF23259"/>
    </source>
</evidence>
<feature type="transmembrane region" description="Helical" evidence="10">
    <location>
        <begin position="290"/>
        <end position="323"/>
    </location>
</feature>
<feature type="transmembrane region" description="Helical" evidence="10">
    <location>
        <begin position="399"/>
        <end position="418"/>
    </location>
</feature>
<evidence type="ECO:0000259" key="11">
    <source>
        <dbReference type="Pfam" id="PF00999"/>
    </source>
</evidence>